<comment type="caution">
    <text evidence="2">The sequence shown here is derived from an EMBL/GenBank/DDBJ whole genome shotgun (WGS) entry which is preliminary data.</text>
</comment>
<dbReference type="Proteomes" id="UP001168338">
    <property type="component" value="Unassembled WGS sequence"/>
</dbReference>
<dbReference type="InterPro" id="IPR003141">
    <property type="entry name" value="Pol/His_phosphatase_N"/>
</dbReference>
<sequence>MIYDLHIYSKYFQDSLLSPEIIKTAKRKNMDGIAITDHNVIKGVFATPKLYRNRDIEVIVGAEVKVEYDDVTGLFLNEEGKTRTSAEVTTESHDPGEYASLLIHPAALFSLISRSSVWISLNILMPEKLQKKNPTSPCFCTNISKMMIAGGNSYLSFEIGRGRAYITESGIESALKDGMTSGDQVMRRCYKVKLSPLNLGENL</sequence>
<dbReference type="Gene3D" id="3.20.20.140">
    <property type="entry name" value="Metal-dependent hydrolases"/>
    <property type="match status" value="1"/>
</dbReference>
<name>A0ABT8MBT3_9EURY</name>
<gene>
    <name evidence="2" type="ORF">FGU65_10675</name>
</gene>
<dbReference type="InterPro" id="IPR004013">
    <property type="entry name" value="PHP_dom"/>
</dbReference>
<dbReference type="EMBL" id="VCYH01000007">
    <property type="protein sequence ID" value="MDN7025351.1"/>
    <property type="molecule type" value="Genomic_DNA"/>
</dbReference>
<dbReference type="SMART" id="SM00481">
    <property type="entry name" value="POLIIIAc"/>
    <property type="match status" value="1"/>
</dbReference>
<organism evidence="2 3">
    <name type="scientific">Methanoculleus frigidifontis</name>
    <dbReference type="NCBI Taxonomy" id="2584085"/>
    <lineage>
        <taxon>Archaea</taxon>
        <taxon>Methanobacteriati</taxon>
        <taxon>Methanobacteriota</taxon>
        <taxon>Stenosarchaea group</taxon>
        <taxon>Methanomicrobia</taxon>
        <taxon>Methanomicrobiales</taxon>
        <taxon>Methanomicrobiaceae</taxon>
        <taxon>Methanoculleus</taxon>
    </lineage>
</organism>
<dbReference type="InterPro" id="IPR016195">
    <property type="entry name" value="Pol/histidinol_Pase-like"/>
</dbReference>
<evidence type="ECO:0000313" key="3">
    <source>
        <dbReference type="Proteomes" id="UP001168338"/>
    </source>
</evidence>
<dbReference type="RefSeq" id="WP_301664502.1">
    <property type="nucleotide sequence ID" value="NZ_VCYH01000007.1"/>
</dbReference>
<dbReference type="CDD" id="cd07432">
    <property type="entry name" value="PHP_HisPPase"/>
    <property type="match status" value="1"/>
</dbReference>
<proteinExistence type="predicted"/>
<dbReference type="Pfam" id="PF02811">
    <property type="entry name" value="PHP"/>
    <property type="match status" value="1"/>
</dbReference>
<feature type="domain" description="Polymerase/histidinol phosphatase N-terminal" evidence="1">
    <location>
        <begin position="3"/>
        <end position="68"/>
    </location>
</feature>
<protein>
    <submittedName>
        <fullName evidence="2">PHP domain-containing protein</fullName>
    </submittedName>
</protein>
<evidence type="ECO:0000313" key="2">
    <source>
        <dbReference type="EMBL" id="MDN7025351.1"/>
    </source>
</evidence>
<keyword evidence="3" id="KW-1185">Reference proteome</keyword>
<accession>A0ABT8MBT3</accession>
<reference evidence="2" key="1">
    <citation type="submission" date="2019-05" db="EMBL/GenBank/DDBJ databases">
        <title>Methanoculleus sp. FWC-SCC1, a methanogenic archaeon isolated from deep marine cold seep.</title>
        <authorList>
            <person name="Chen Y.-W."/>
            <person name="Chen S.-C."/>
            <person name="Teng N.-H."/>
            <person name="Lai M.-C."/>
        </authorList>
    </citation>
    <scope>NUCLEOTIDE SEQUENCE</scope>
    <source>
        <strain evidence="2">FWC-SCC1</strain>
    </source>
</reference>
<dbReference type="SUPFAM" id="SSF89550">
    <property type="entry name" value="PHP domain-like"/>
    <property type="match status" value="1"/>
</dbReference>
<evidence type="ECO:0000259" key="1">
    <source>
        <dbReference type="SMART" id="SM00481"/>
    </source>
</evidence>